<dbReference type="RefSeq" id="XP_033534149.1">
    <property type="nucleotide sequence ID" value="XM_033675575.1"/>
</dbReference>
<dbReference type="AlphaFoldDB" id="A0A6G1G3D0"/>
<reference evidence="5" key="2">
    <citation type="submission" date="2020-04" db="EMBL/GenBank/DDBJ databases">
        <authorList>
            <consortium name="NCBI Genome Project"/>
        </authorList>
    </citation>
    <scope>NUCLEOTIDE SEQUENCE</scope>
    <source>
        <strain evidence="5">CBS 781.70</strain>
    </source>
</reference>
<reference evidence="5" key="3">
    <citation type="submission" date="2025-04" db="UniProtKB">
        <authorList>
            <consortium name="RefSeq"/>
        </authorList>
    </citation>
    <scope>IDENTIFICATION</scope>
    <source>
        <strain evidence="5">CBS 781.70</strain>
    </source>
</reference>
<dbReference type="PANTHER" id="PTHR13360">
    <property type="entry name" value="ACTIVATING SIGNAL COINTEGRATOR 1 COMPLEX SUBUNIT 1"/>
    <property type="match status" value="1"/>
</dbReference>
<evidence type="ECO:0000313" key="5">
    <source>
        <dbReference type="RefSeq" id="XP_033534149.1"/>
    </source>
</evidence>
<organism evidence="3">
    <name type="scientific">Eremomyces bilateralis CBS 781.70</name>
    <dbReference type="NCBI Taxonomy" id="1392243"/>
    <lineage>
        <taxon>Eukaryota</taxon>
        <taxon>Fungi</taxon>
        <taxon>Dikarya</taxon>
        <taxon>Ascomycota</taxon>
        <taxon>Pezizomycotina</taxon>
        <taxon>Dothideomycetes</taxon>
        <taxon>Dothideomycetes incertae sedis</taxon>
        <taxon>Eremomycetales</taxon>
        <taxon>Eremomycetaceae</taxon>
        <taxon>Eremomyces</taxon>
    </lineage>
</organism>
<dbReference type="Pfam" id="PF10469">
    <property type="entry name" value="AKAP7_NLS"/>
    <property type="match status" value="1"/>
</dbReference>
<feature type="non-terminal residue" evidence="3">
    <location>
        <position position="1"/>
    </location>
</feature>
<feature type="domain" description="A-kinase anchor protein 7-like phosphoesterase" evidence="2">
    <location>
        <begin position="5"/>
        <end position="252"/>
    </location>
</feature>
<feature type="compositionally biased region" description="Polar residues" evidence="1">
    <location>
        <begin position="219"/>
        <end position="228"/>
    </location>
</feature>
<dbReference type="OrthoDB" id="277832at2759"/>
<protein>
    <recommendedName>
        <fullName evidence="2">A-kinase anchor protein 7-like phosphoesterase domain-containing protein</fullName>
    </recommendedName>
</protein>
<dbReference type="InterPro" id="IPR019510">
    <property type="entry name" value="AKAP7-like_phosphoesterase"/>
</dbReference>
<keyword evidence="4" id="KW-1185">Reference proteome</keyword>
<proteinExistence type="predicted"/>
<feature type="region of interest" description="Disordered" evidence="1">
    <location>
        <begin position="180"/>
        <end position="234"/>
    </location>
</feature>
<evidence type="ECO:0000313" key="3">
    <source>
        <dbReference type="EMBL" id="KAF1812518.1"/>
    </source>
</evidence>
<accession>A0A6G1G3D0</accession>
<evidence type="ECO:0000313" key="4">
    <source>
        <dbReference type="Proteomes" id="UP000504638"/>
    </source>
</evidence>
<reference evidence="3 5" key="1">
    <citation type="submission" date="2020-01" db="EMBL/GenBank/DDBJ databases">
        <authorList>
            <consortium name="DOE Joint Genome Institute"/>
            <person name="Haridas S."/>
            <person name="Albert R."/>
            <person name="Binder M."/>
            <person name="Bloem J."/>
            <person name="Labutti K."/>
            <person name="Salamov A."/>
            <person name="Andreopoulos B."/>
            <person name="Baker S.E."/>
            <person name="Barry K."/>
            <person name="Bills G."/>
            <person name="Bluhm B.H."/>
            <person name="Cannon C."/>
            <person name="Castanera R."/>
            <person name="Culley D.E."/>
            <person name="Daum C."/>
            <person name="Ezra D."/>
            <person name="Gonzalez J.B."/>
            <person name="Henrissat B."/>
            <person name="Kuo A."/>
            <person name="Liang C."/>
            <person name="Lipzen A."/>
            <person name="Lutzoni F."/>
            <person name="Magnuson J."/>
            <person name="Mondo S."/>
            <person name="Nolan M."/>
            <person name="Ohm R."/>
            <person name="Pangilinan J."/>
            <person name="Park H.-J."/>
            <person name="Ramirez L."/>
            <person name="Alfaro M."/>
            <person name="Sun H."/>
            <person name="Tritt A."/>
            <person name="Yoshinaga Y."/>
            <person name="Zwiers L.-H."/>
            <person name="Turgeon B.G."/>
            <person name="Goodwin S.B."/>
            <person name="Spatafora J.W."/>
            <person name="Crous P.W."/>
            <person name="Grigoriev I.V."/>
        </authorList>
    </citation>
    <scope>NUCLEOTIDE SEQUENCE</scope>
    <source>
        <strain evidence="3 5">CBS 781.70</strain>
    </source>
</reference>
<dbReference type="PANTHER" id="PTHR13360:SF1">
    <property type="entry name" value="ACTIVATING SIGNAL COINTEGRATOR 1 COMPLEX SUBUNIT 1"/>
    <property type="match status" value="1"/>
</dbReference>
<gene>
    <name evidence="3 5" type="ORF">P152DRAFT_374107</name>
</gene>
<name>A0A6G1G3D0_9PEZI</name>
<dbReference type="Proteomes" id="UP000504638">
    <property type="component" value="Unplaced"/>
</dbReference>
<dbReference type="InterPro" id="IPR009210">
    <property type="entry name" value="ASCC1"/>
</dbReference>
<dbReference type="GO" id="GO:0006355">
    <property type="term" value="P:regulation of DNA-templated transcription"/>
    <property type="evidence" value="ECO:0007669"/>
    <property type="project" value="TreeGrafter"/>
</dbReference>
<feature type="non-terminal residue" evidence="3">
    <location>
        <position position="271"/>
    </location>
</feature>
<evidence type="ECO:0000256" key="1">
    <source>
        <dbReference type="SAM" id="MobiDB-lite"/>
    </source>
</evidence>
<dbReference type="GO" id="GO:0005634">
    <property type="term" value="C:nucleus"/>
    <property type="evidence" value="ECO:0007669"/>
    <property type="project" value="TreeGrafter"/>
</dbReference>
<dbReference type="Gene3D" id="3.90.1140.10">
    <property type="entry name" value="Cyclic phosphodiesterase"/>
    <property type="match status" value="1"/>
</dbReference>
<dbReference type="EMBL" id="ML975157">
    <property type="protein sequence ID" value="KAF1812518.1"/>
    <property type="molecule type" value="Genomic_DNA"/>
</dbReference>
<sequence>KKEPFTHFLCVPLITESSRPQLVKSLNLFREQTQRSWWTQIPSEAIRPVDTLHLTLGMMTLKDDEQISEAKNFLDGFPIGHLWSDLFGSAERSASEAEANSPPNSGGDPPLVVSLRGLHAMQKPNATTVLYAAPYDPADRLYRYCQAIQKKMMEAGRIANENRPLKLHATVVNTIYARNGGRAGGKVASQDRSTGGPMASKNEDEEPESSAEVDGKPLVNTQKDSGTPKSRHNRPIQLDATGWIERYKDHVWVEDISLQKLSVYKMGATKV</sequence>
<dbReference type="GO" id="GO:0006307">
    <property type="term" value="P:DNA alkylation repair"/>
    <property type="evidence" value="ECO:0007669"/>
    <property type="project" value="InterPro"/>
</dbReference>
<evidence type="ECO:0000259" key="2">
    <source>
        <dbReference type="Pfam" id="PF10469"/>
    </source>
</evidence>
<dbReference type="GeneID" id="54416145"/>